<evidence type="ECO:0000256" key="2">
    <source>
        <dbReference type="ARBA" id="ARBA00023125"/>
    </source>
</evidence>
<sequence length="117" mass="13267">SGNQQLTSIYPRAEVLDGRFLLHQLNARTDEMRRTAPASTLPILNNEFVKAFPVWVPSLRDQKRLTAAWEKRLDRQRRFRGILNRSIDLLTEYKSSLITSAVMGKLDVTTAGSNIPG</sequence>
<comment type="caution">
    <text evidence="3">The sequence shown here is derived from an EMBL/GenBank/DDBJ whole genome shotgun (WGS) entry which is preliminary data.</text>
</comment>
<keyword evidence="2" id="KW-0238">DNA-binding</keyword>
<evidence type="ECO:0000313" key="3">
    <source>
        <dbReference type="EMBL" id="KFX76654.1"/>
    </source>
</evidence>
<reference evidence="3" key="1">
    <citation type="book" date="2014" name="THE 24TH EUROPEAN CONGRESS OF CLINICAL MICROBIOLOGY AND INFECTIOUS DISEASES" publisher="ECCMID 2014" city="Barcelona, Spain">
        <title>Identification of resistance genes in three multidrug-resistant Bacteroides fragilis isolates by whole genome sequencing.</title>
        <editorList>
            <person name="Unknown"/>
            <person name="A."/>
        </editorList>
        <authorList>
            <person name="Sydenham T.V."/>
            <person name="Hasman H."/>
            <person name="Wang M."/>
            <person name="Soki J."/>
            <person name="Nagy E."/>
            <person name="Justesen U.S."/>
        </authorList>
    </citation>
    <scope>NUCLEOTIDE SEQUENCE</scope>
    <source>
        <strain evidence="3">DCMOUH0018B</strain>
    </source>
</reference>
<dbReference type="InterPro" id="IPR044946">
    <property type="entry name" value="Restrct_endonuc_typeI_TRD_sf"/>
</dbReference>
<protein>
    <recommendedName>
        <fullName evidence="4">Restriction endonuclease subunit S</fullName>
    </recommendedName>
</protein>
<dbReference type="Gene3D" id="1.10.287.1120">
    <property type="entry name" value="Bipartite methylase S protein"/>
    <property type="match status" value="1"/>
</dbReference>
<keyword evidence="1" id="KW-0680">Restriction system</keyword>
<feature type="non-terminal residue" evidence="3">
    <location>
        <position position="1"/>
    </location>
</feature>
<evidence type="ECO:0008006" key="4">
    <source>
        <dbReference type="Google" id="ProtNLM"/>
    </source>
</evidence>
<dbReference type="AlphaFoldDB" id="A0A0I9UWD1"/>
<dbReference type="Gene3D" id="3.90.220.20">
    <property type="entry name" value="DNA methylase specificity domains"/>
    <property type="match status" value="1"/>
</dbReference>
<dbReference type="PATRIC" id="fig|817.53.peg.9"/>
<accession>A0A0I9UWD1</accession>
<gene>
    <name evidence="3" type="ORF">EE52_0200045</name>
</gene>
<dbReference type="SUPFAM" id="SSF116734">
    <property type="entry name" value="DNA methylase specificity domain"/>
    <property type="match status" value="1"/>
</dbReference>
<proteinExistence type="predicted"/>
<dbReference type="GO" id="GO:0009307">
    <property type="term" value="P:DNA restriction-modification system"/>
    <property type="evidence" value="ECO:0007669"/>
    <property type="project" value="UniProtKB-KW"/>
</dbReference>
<evidence type="ECO:0000256" key="1">
    <source>
        <dbReference type="ARBA" id="ARBA00022747"/>
    </source>
</evidence>
<dbReference type="EMBL" id="JMZZ02000008">
    <property type="protein sequence ID" value="KFX76654.1"/>
    <property type="molecule type" value="Genomic_DNA"/>
</dbReference>
<dbReference type="GO" id="GO:0003677">
    <property type="term" value="F:DNA binding"/>
    <property type="evidence" value="ECO:0007669"/>
    <property type="project" value="UniProtKB-KW"/>
</dbReference>
<reference evidence="3" key="2">
    <citation type="submission" date="2014-07" db="EMBL/GenBank/DDBJ databases">
        <title>Genetics and epidemiology of antimicrobial resistance in B. fragilis group.</title>
        <authorList>
            <person name="Sydenham T.V."/>
            <person name="Hasman H."/>
            <person name="Kemp M."/>
            <person name="Justesen U.S."/>
        </authorList>
    </citation>
    <scope>NUCLEOTIDE SEQUENCE [LARGE SCALE GENOMIC DNA]</scope>
    <source>
        <strain evidence="3">DCMOUH0018B</strain>
    </source>
</reference>
<name>A0A0I9UWD1_BACFG</name>
<organism evidence="3">
    <name type="scientific">Bacteroides fragilis</name>
    <dbReference type="NCBI Taxonomy" id="817"/>
    <lineage>
        <taxon>Bacteria</taxon>
        <taxon>Pseudomonadati</taxon>
        <taxon>Bacteroidota</taxon>
        <taxon>Bacteroidia</taxon>
        <taxon>Bacteroidales</taxon>
        <taxon>Bacteroidaceae</taxon>
        <taxon>Bacteroides</taxon>
    </lineage>
</organism>